<dbReference type="Proteomes" id="UP000276133">
    <property type="component" value="Unassembled WGS sequence"/>
</dbReference>
<organism evidence="2 3">
    <name type="scientific">Brachionus plicatilis</name>
    <name type="common">Marine rotifer</name>
    <name type="synonym">Brachionus muelleri</name>
    <dbReference type="NCBI Taxonomy" id="10195"/>
    <lineage>
        <taxon>Eukaryota</taxon>
        <taxon>Metazoa</taxon>
        <taxon>Spiralia</taxon>
        <taxon>Gnathifera</taxon>
        <taxon>Rotifera</taxon>
        <taxon>Eurotatoria</taxon>
        <taxon>Monogononta</taxon>
        <taxon>Pseudotrocha</taxon>
        <taxon>Ploima</taxon>
        <taxon>Brachionidae</taxon>
        <taxon>Brachionus</taxon>
    </lineage>
</organism>
<dbReference type="EMBL" id="REGN01009042">
    <property type="protein sequence ID" value="RNA02116.1"/>
    <property type="molecule type" value="Genomic_DNA"/>
</dbReference>
<feature type="region of interest" description="Disordered" evidence="1">
    <location>
        <begin position="367"/>
        <end position="389"/>
    </location>
</feature>
<dbReference type="AlphaFoldDB" id="A0A3M7PSL4"/>
<protein>
    <submittedName>
        <fullName evidence="2">Uncharacterized protein</fullName>
    </submittedName>
</protein>
<sequence length="526" mass="60594">CYINEKLVIKAPKEAAKRTPAKTPKKLEKSAITLKENLPLLSTNLDTYYEQENERLGFLIEETIERLVVPRPQAAISLIEENLDTISAFQTEDFQFDSGMLLMPENLQDTFFNVENLEKTKVTSTAKFDQRIQSRIPFKELSTNEQIRRAELTTTIAQDQEPDIYGDLESLLAKRPDHNVENIPPQAPLQMPELYQESFVEPLAPAALVEETIQTQAEQANAPDVEVSGEVAAHILPTRRIKKEKKRGLLIDENTEISGYELSKRVRRDAVEKNLAELFAKNRLEMKLNFDFLKKDLLKESTSLMMRTTSRTYTRRDSDQFVKNILMRPNLKSAKFADDQFECTTQTRQLESALNAELEEGRQMVESLERGRKRQSTSKVDAESMRTSSKIMKAKDAEFESRILFEESNTVQFQEQAQEQIQLEVPSLFHPMEPPLISIRAPSSERTLEVDDYEHILRDEIRKREQDAQTPILQDIIREMDLVGLGVSSRRKFGIKLFERVLTMCKDKSLKAEQDETYGNIKLKLV</sequence>
<evidence type="ECO:0000256" key="1">
    <source>
        <dbReference type="SAM" id="MobiDB-lite"/>
    </source>
</evidence>
<proteinExistence type="predicted"/>
<evidence type="ECO:0000313" key="3">
    <source>
        <dbReference type="Proteomes" id="UP000276133"/>
    </source>
</evidence>
<feature type="non-terminal residue" evidence="2">
    <location>
        <position position="1"/>
    </location>
</feature>
<evidence type="ECO:0000313" key="2">
    <source>
        <dbReference type="EMBL" id="RNA02116.1"/>
    </source>
</evidence>
<name>A0A3M7PSL4_BRAPC</name>
<keyword evidence="3" id="KW-1185">Reference proteome</keyword>
<reference evidence="2 3" key="1">
    <citation type="journal article" date="2018" name="Sci. Rep.">
        <title>Genomic signatures of local adaptation to the degree of environmental predictability in rotifers.</title>
        <authorList>
            <person name="Franch-Gras L."/>
            <person name="Hahn C."/>
            <person name="Garcia-Roger E.M."/>
            <person name="Carmona M.J."/>
            <person name="Serra M."/>
            <person name="Gomez A."/>
        </authorList>
    </citation>
    <scope>NUCLEOTIDE SEQUENCE [LARGE SCALE GENOMIC DNA]</scope>
    <source>
        <strain evidence="2">HYR1</strain>
    </source>
</reference>
<accession>A0A3M7PSL4</accession>
<comment type="caution">
    <text evidence="2">The sequence shown here is derived from an EMBL/GenBank/DDBJ whole genome shotgun (WGS) entry which is preliminary data.</text>
</comment>
<gene>
    <name evidence="2" type="ORF">BpHYR1_053066</name>
</gene>